<dbReference type="EMBL" id="CAXAMN010027006">
    <property type="protein sequence ID" value="CAK9107554.1"/>
    <property type="molecule type" value="Genomic_DNA"/>
</dbReference>
<feature type="transmembrane region" description="Helical" evidence="1">
    <location>
        <begin position="51"/>
        <end position="71"/>
    </location>
</feature>
<evidence type="ECO:0008006" key="4">
    <source>
        <dbReference type="Google" id="ProtNLM"/>
    </source>
</evidence>
<proteinExistence type="predicted"/>
<gene>
    <name evidence="2" type="ORF">CCMP2556_LOCUS50184</name>
</gene>
<feature type="transmembrane region" description="Helical" evidence="1">
    <location>
        <begin position="213"/>
        <end position="233"/>
    </location>
</feature>
<keyword evidence="1" id="KW-0812">Transmembrane</keyword>
<accession>A0ABP0S5E3</accession>
<organism evidence="2 3">
    <name type="scientific">Durusdinium trenchii</name>
    <dbReference type="NCBI Taxonomy" id="1381693"/>
    <lineage>
        <taxon>Eukaryota</taxon>
        <taxon>Sar</taxon>
        <taxon>Alveolata</taxon>
        <taxon>Dinophyceae</taxon>
        <taxon>Suessiales</taxon>
        <taxon>Symbiodiniaceae</taxon>
        <taxon>Durusdinium</taxon>
    </lineage>
</organism>
<name>A0ABP0S5E3_9DINO</name>
<feature type="transmembrane region" description="Helical" evidence="1">
    <location>
        <begin position="132"/>
        <end position="157"/>
    </location>
</feature>
<reference evidence="2 3" key="1">
    <citation type="submission" date="2024-02" db="EMBL/GenBank/DDBJ databases">
        <authorList>
            <person name="Chen Y."/>
            <person name="Shah S."/>
            <person name="Dougan E. K."/>
            <person name="Thang M."/>
            <person name="Chan C."/>
        </authorList>
    </citation>
    <scope>NUCLEOTIDE SEQUENCE [LARGE SCALE GENOMIC DNA]</scope>
</reference>
<feature type="transmembrane region" description="Helical" evidence="1">
    <location>
        <begin position="240"/>
        <end position="260"/>
    </location>
</feature>
<keyword evidence="1" id="KW-1133">Transmembrane helix</keyword>
<feature type="transmembrane region" description="Helical" evidence="1">
    <location>
        <begin position="83"/>
        <end position="105"/>
    </location>
</feature>
<keyword evidence="1" id="KW-0472">Membrane</keyword>
<evidence type="ECO:0000313" key="3">
    <source>
        <dbReference type="Proteomes" id="UP001642484"/>
    </source>
</evidence>
<keyword evidence="3" id="KW-1185">Reference proteome</keyword>
<comment type="caution">
    <text evidence="2">The sequence shown here is derived from an EMBL/GenBank/DDBJ whole genome shotgun (WGS) entry which is preliminary data.</text>
</comment>
<dbReference type="Proteomes" id="UP001642484">
    <property type="component" value="Unassembled WGS sequence"/>
</dbReference>
<evidence type="ECO:0000256" key="1">
    <source>
        <dbReference type="SAM" id="Phobius"/>
    </source>
</evidence>
<protein>
    <recommendedName>
        <fullName evidence="4">TIR domain-containing protein</fullName>
    </recommendedName>
</protein>
<sequence length="704" mass="78638">MLTVVKRFGIGWREPFESVLVSVQVLSFDVAMFSVSCVTQPGPVGLFTLRALMIPMLAFVALVVHICYLLFTRSKTFQMSNLLRTIGSIVLVIFIILFSMLLAPYQCNEHPNGKMTLKRYKTVFCNGADDHLAMILIGGFACLMPIIFLVVVTWTVMLELPRRMARSDTQFLAACGFLIKRFRPGMEMASVFFLIRNACVALCPLVSDTPGQLLMMSIILYVNSMMVAFFQPWRFLICNLLDNVLLGGMMVILNLGSVAVQESVPEETSTVAVLFLVLMGFCILGTICHGAYKHLQQKYRKQFRYFLCHQKNAAGSMARLLKMEIEKRLPGTKTFIDSDDLTDLTRLFSYVGQDTQNFLVLCSPDILTRQWCVGEMVTARANGVNTMLLTWPRFLLPDESFIAKYPMMVPDITELTKYGIGLGDVQDSFRWLATVPQQSLPEQISPTSTHFMVSSLVSFGQSRHSKNQSRGTYQSEFDTNFPVLVDPGNSEAVAAAMVLASLLKPALLGTNLPLPFIQLGGVKVPQEATRSLLICSSGCFKSEQLQTWLLQASRLPKCCMIPVITQDAFEMPSGAFFMELQTTSKLTDGEFPAKFGVKVIKALFQEIAVVFTPESYASTHQDLQLRAKQAASRLIANLQPLEQKVSKLQSRFGEQSSVEEIWRARSSMMVTKGSEEPEDCNKELTPTEYSDGAYFPRDVVSEAL</sequence>
<evidence type="ECO:0000313" key="2">
    <source>
        <dbReference type="EMBL" id="CAK9107554.1"/>
    </source>
</evidence>
<feature type="transmembrane region" description="Helical" evidence="1">
    <location>
        <begin position="272"/>
        <end position="292"/>
    </location>
</feature>
<feature type="transmembrane region" description="Helical" evidence="1">
    <location>
        <begin position="188"/>
        <end position="207"/>
    </location>
</feature>